<dbReference type="AlphaFoldDB" id="A0A3B7QXJ2"/>
<dbReference type="InterPro" id="IPR025850">
    <property type="entry name" value="SUKH-3"/>
</dbReference>
<evidence type="ECO:0000313" key="2">
    <source>
        <dbReference type="Proteomes" id="UP000262802"/>
    </source>
</evidence>
<dbReference type="Pfam" id="PF14433">
    <property type="entry name" value="SUKH-3"/>
    <property type="match status" value="1"/>
</dbReference>
<dbReference type="EMBL" id="CP032317">
    <property type="protein sequence ID" value="AYA37878.1"/>
    <property type="molecule type" value="Genomic_DNA"/>
</dbReference>
<protein>
    <recommendedName>
        <fullName evidence="3">SUKH-3 domain containing protein</fullName>
    </recommendedName>
</protein>
<gene>
    <name evidence="1" type="ORF">D3Y59_12990</name>
</gene>
<organism evidence="1 2">
    <name type="scientific">Hymenobacter oligotrophus</name>
    <dbReference type="NCBI Taxonomy" id="2319843"/>
    <lineage>
        <taxon>Bacteria</taxon>
        <taxon>Pseudomonadati</taxon>
        <taxon>Bacteroidota</taxon>
        <taxon>Cytophagia</taxon>
        <taxon>Cytophagales</taxon>
        <taxon>Hymenobacteraceae</taxon>
        <taxon>Hymenobacter</taxon>
    </lineage>
</organism>
<sequence>MISFSDEVLQLLQEAGWYKGRSVDTNRYAAATRANNCAWQEPAQRFLAEFGGLLLRFLRRDGSVTTLHFNVSQALATHNSSQVFTDCMARLGSEGLTVIGQAYAEDLVLLMDGEGRVYGGGCDDCLYLIAHSGEEAIETICLDLAFEVV</sequence>
<evidence type="ECO:0008006" key="3">
    <source>
        <dbReference type="Google" id="ProtNLM"/>
    </source>
</evidence>
<name>A0A3B7QXJ2_9BACT</name>
<dbReference type="KEGG" id="hyh:D3Y59_12990"/>
<dbReference type="OrthoDB" id="797385at2"/>
<accession>A0A3B7QXJ2</accession>
<reference evidence="1 2" key="1">
    <citation type="submission" date="2018-09" db="EMBL/GenBank/DDBJ databases">
        <title>Hymenobacter medium sp. nov., isolated from R2A medium.</title>
        <authorList>
            <person name="Yingchao G."/>
        </authorList>
    </citation>
    <scope>NUCLEOTIDE SEQUENCE [LARGE SCALE GENOMIC DNA]</scope>
    <source>
        <strain evidence="2">sh-6</strain>
    </source>
</reference>
<dbReference type="Proteomes" id="UP000262802">
    <property type="component" value="Chromosome"/>
</dbReference>
<keyword evidence="2" id="KW-1185">Reference proteome</keyword>
<dbReference type="RefSeq" id="WP_119445436.1">
    <property type="nucleotide sequence ID" value="NZ_CP032317.1"/>
</dbReference>
<proteinExistence type="predicted"/>
<evidence type="ECO:0000313" key="1">
    <source>
        <dbReference type="EMBL" id="AYA37878.1"/>
    </source>
</evidence>